<evidence type="ECO:0000256" key="6">
    <source>
        <dbReference type="RuleBase" id="RU003355"/>
    </source>
</evidence>
<organism evidence="8">
    <name type="scientific">Prevotella sp. GTC17254</name>
    <dbReference type="NCBI Taxonomy" id="3236794"/>
    <lineage>
        <taxon>Bacteria</taxon>
        <taxon>Pseudomonadati</taxon>
        <taxon>Bacteroidota</taxon>
        <taxon>Bacteroidia</taxon>
        <taxon>Bacteroidales</taxon>
        <taxon>Prevotellaceae</taxon>
        <taxon>Prevotella</taxon>
    </lineage>
</organism>
<evidence type="ECO:0000256" key="3">
    <source>
        <dbReference type="ARBA" id="ARBA00022801"/>
    </source>
</evidence>
<proteinExistence type="inferred from homology"/>
<dbReference type="InterPro" id="IPR017317">
    <property type="entry name" value="Pept_S8_subtilisin_bacteroid-2"/>
</dbReference>
<dbReference type="PROSITE" id="PS00136">
    <property type="entry name" value="SUBTILASE_ASP"/>
    <property type="match status" value="1"/>
</dbReference>
<dbReference type="InterPro" id="IPR000209">
    <property type="entry name" value="Peptidase_S8/S53_dom"/>
</dbReference>
<evidence type="ECO:0000256" key="2">
    <source>
        <dbReference type="ARBA" id="ARBA00022670"/>
    </source>
</evidence>
<sequence>MVIMMITSLQTAAKGYESHKVSYPGGKCFMFRVSFTDKQETQFTIHHPEDFLSPRAIMRRQRQHIAIDSTDLPVSQVYIQALRKHRLEVVGKSKWNNSVLVRCTKVSQIDCLKGLPFIRDIRHVFSSPDSIEPSQRANFKKDFNRWDTLSHNPYGMAEEQIKVMNGIQMHRAGYTGKDKMIAVLDAGFMNVDRIPILHNIQLAGLADFVVPRSPNIFSELDHGTMVLSTMAANHAGVYKGTAPDASYMLIRCEDQYTESLAEEDYWAQAVEYADSAGVDVINSSLGFHDFDDRTTNHTYQELDGQQTLISHTASMLAGKGIVLVNSAGNDGMGTWKKINFPADATDILTVGSISPNGLNAAFSAVGPTADGRIKPDVMAYGSPTAVISGRGTIINDMGTSFSAPLIAGMTACLWQALPDKTALEIIDLVRQSGNNSLHPNTIMGYGVPDFWKAFQSGK</sequence>
<gene>
    <name evidence="8" type="ORF">GTC17254_11430</name>
</gene>
<feature type="active site" description="Charge relay system" evidence="5">
    <location>
        <position position="185"/>
    </location>
</feature>
<reference evidence="8" key="1">
    <citation type="submission" date="2024-07" db="EMBL/GenBank/DDBJ databases">
        <title>Complete genome sequence of Prevotella sp. YM-2024 GTC17254.</title>
        <authorList>
            <person name="Hayashi M."/>
            <person name="Muto Y."/>
            <person name="Tanaka K."/>
            <person name="Niwa H."/>
        </authorList>
    </citation>
    <scope>NUCLEOTIDE SEQUENCE</scope>
    <source>
        <strain evidence="8">GTC17254</strain>
    </source>
</reference>
<dbReference type="PANTHER" id="PTHR43806:SF67">
    <property type="entry name" value="EGF-LIKE DOMAIN-CONTAINING PROTEIN"/>
    <property type="match status" value="1"/>
</dbReference>
<evidence type="ECO:0000259" key="7">
    <source>
        <dbReference type="Pfam" id="PF00082"/>
    </source>
</evidence>
<protein>
    <submittedName>
        <fullName evidence="8">S8 family serine peptidase</fullName>
    </submittedName>
</protein>
<evidence type="ECO:0000256" key="5">
    <source>
        <dbReference type="PROSITE-ProRule" id="PRU01240"/>
    </source>
</evidence>
<dbReference type="InterPro" id="IPR023827">
    <property type="entry name" value="Peptidase_S8_Asp-AS"/>
</dbReference>
<feature type="active site" description="Charge relay system" evidence="5">
    <location>
        <position position="222"/>
    </location>
</feature>
<dbReference type="InterPro" id="IPR036852">
    <property type="entry name" value="Peptidase_S8/S53_dom_sf"/>
</dbReference>
<dbReference type="InterPro" id="IPR050131">
    <property type="entry name" value="Peptidase_S8_subtilisin-like"/>
</dbReference>
<evidence type="ECO:0000313" key="8">
    <source>
        <dbReference type="EMBL" id="BFO73546.1"/>
    </source>
</evidence>
<dbReference type="PROSITE" id="PS00138">
    <property type="entry name" value="SUBTILASE_SER"/>
    <property type="match status" value="1"/>
</dbReference>
<dbReference type="PANTHER" id="PTHR43806">
    <property type="entry name" value="PEPTIDASE S8"/>
    <property type="match status" value="1"/>
</dbReference>
<comment type="similarity">
    <text evidence="1 5 6">Belongs to the peptidase S8 family.</text>
</comment>
<dbReference type="SUPFAM" id="SSF52743">
    <property type="entry name" value="Subtilisin-like"/>
    <property type="match status" value="1"/>
</dbReference>
<accession>A0AB33IUM2</accession>
<keyword evidence="3 5" id="KW-0378">Hydrolase</keyword>
<evidence type="ECO:0000256" key="4">
    <source>
        <dbReference type="ARBA" id="ARBA00022825"/>
    </source>
</evidence>
<dbReference type="PROSITE" id="PS51892">
    <property type="entry name" value="SUBTILASE"/>
    <property type="match status" value="1"/>
</dbReference>
<dbReference type="GO" id="GO:0006508">
    <property type="term" value="P:proteolysis"/>
    <property type="evidence" value="ECO:0007669"/>
    <property type="project" value="UniProtKB-KW"/>
</dbReference>
<keyword evidence="2 5" id="KW-0645">Protease</keyword>
<dbReference type="GO" id="GO:0004252">
    <property type="term" value="F:serine-type endopeptidase activity"/>
    <property type="evidence" value="ECO:0007669"/>
    <property type="project" value="UniProtKB-UniRule"/>
</dbReference>
<feature type="domain" description="Peptidase S8/S53" evidence="7">
    <location>
        <begin position="180"/>
        <end position="446"/>
    </location>
</feature>
<dbReference type="InterPro" id="IPR023828">
    <property type="entry name" value="Peptidase_S8_Ser-AS"/>
</dbReference>
<feature type="active site" description="Charge relay system" evidence="5">
    <location>
        <position position="400"/>
    </location>
</feature>
<dbReference type="PRINTS" id="PR00723">
    <property type="entry name" value="SUBTILISIN"/>
</dbReference>
<keyword evidence="4 5" id="KW-0720">Serine protease</keyword>
<evidence type="ECO:0000256" key="1">
    <source>
        <dbReference type="ARBA" id="ARBA00011073"/>
    </source>
</evidence>
<name>A0AB33IUM2_9BACT</name>
<dbReference type="AlphaFoldDB" id="A0AB33IUM2"/>
<dbReference type="InterPro" id="IPR015500">
    <property type="entry name" value="Peptidase_S8_subtilisin-rel"/>
</dbReference>
<dbReference type="EMBL" id="AP035786">
    <property type="protein sequence ID" value="BFO73546.1"/>
    <property type="molecule type" value="Genomic_DNA"/>
</dbReference>
<dbReference type="Gene3D" id="3.40.50.200">
    <property type="entry name" value="Peptidase S8/S53 domain"/>
    <property type="match status" value="1"/>
</dbReference>
<dbReference type="PIRSF" id="PIRSF037903">
    <property type="entry name" value="Subtilisin_rel_GFO_2223"/>
    <property type="match status" value="1"/>
</dbReference>
<dbReference type="Pfam" id="PF00082">
    <property type="entry name" value="Peptidase_S8"/>
    <property type="match status" value="1"/>
</dbReference>